<keyword evidence="7" id="KW-1185">Reference proteome</keyword>
<evidence type="ECO:0000259" key="5">
    <source>
        <dbReference type="SMART" id="SM00458"/>
    </source>
</evidence>
<keyword evidence="4" id="KW-0812">Transmembrane</keyword>
<sequence length="513" mass="55207">MIDQFLPRTAARAGGVPGPSRGARSSRRLLVALVAAATAMVGGVVVASSPATAATSQFRGMNWAVLGDNFSKGPLVVQGLSASDSNATVRAKANALYDDMAATMGVNTVRLPVNTHTVGTAWWEAYRGAIDAATARGFKVILAYWEDGAASGGRITNLGAWNAMWTTVTNTYGANPNVYFEPMNEPHGYSSADWRNVAANWLSSHPSAPPGRVLIGGTGFSQDLRDICNDSRFNATLLSFHYYAFFYGAMTYDAFLGHIQARLGNCASRAVATEYGAPMNDGRNYADPNSTDNFVRYIRAMAQVMRNNQMGGTYWPALGGKPGTIGYDWYSMYSLSGSGTNLNLTIRNTSGADRIRYGWGDAIGNDPTTPPPSTGTFYQVTVRHSGKAMDVQQPNTDNGARVGQYTYGGNAWQQWQFQDAGSGYWRIVNRHSGKCLDVVSASTADGAELVQYTCGSGTNQQFQMVTNGSYFQLRARHSSKCVDVPAASTADGVVLKQYTCNTGTNQQWSRTTV</sequence>
<dbReference type="SUPFAM" id="SSF50370">
    <property type="entry name" value="Ricin B-like lectins"/>
    <property type="match status" value="1"/>
</dbReference>
<dbReference type="STRING" id="121616.GA0070216_10887"/>
<dbReference type="PROSITE" id="PS50231">
    <property type="entry name" value="RICIN_B_LECTIN"/>
    <property type="match status" value="1"/>
</dbReference>
<dbReference type="GO" id="GO:0004553">
    <property type="term" value="F:hydrolase activity, hydrolyzing O-glycosyl compounds"/>
    <property type="evidence" value="ECO:0007669"/>
    <property type="project" value="InterPro"/>
</dbReference>
<comment type="similarity">
    <text evidence="3">Belongs to the glycosyl hydrolase 5 (cellulase A) family.</text>
</comment>
<organism evidence="6 7">
    <name type="scientific">Micromonospora matsumotoense</name>
    <dbReference type="NCBI Taxonomy" id="121616"/>
    <lineage>
        <taxon>Bacteria</taxon>
        <taxon>Bacillati</taxon>
        <taxon>Actinomycetota</taxon>
        <taxon>Actinomycetes</taxon>
        <taxon>Micromonosporales</taxon>
        <taxon>Micromonosporaceae</taxon>
        <taxon>Micromonospora</taxon>
    </lineage>
</organism>
<accession>A0A1C4Z2L9</accession>
<name>A0A1C4Z2L9_9ACTN</name>
<dbReference type="Pfam" id="PF00150">
    <property type="entry name" value="Cellulase"/>
    <property type="match status" value="1"/>
</dbReference>
<gene>
    <name evidence="6" type="ORF">GA0070216_10887</name>
</gene>
<dbReference type="InterPro" id="IPR035992">
    <property type="entry name" value="Ricin_B-like_lectins"/>
</dbReference>
<dbReference type="EMBL" id="FMCU01000008">
    <property type="protein sequence ID" value="SCF27156.1"/>
    <property type="molecule type" value="Genomic_DNA"/>
</dbReference>
<dbReference type="PANTHER" id="PTHR34142:SF1">
    <property type="entry name" value="GLYCOSIDE HYDROLASE FAMILY 5 DOMAIN-CONTAINING PROTEIN"/>
    <property type="match status" value="1"/>
</dbReference>
<feature type="domain" description="Ricin B lectin" evidence="5">
    <location>
        <begin position="376"/>
        <end position="511"/>
    </location>
</feature>
<dbReference type="AlphaFoldDB" id="A0A1C4Z2L9"/>
<evidence type="ECO:0000256" key="2">
    <source>
        <dbReference type="ARBA" id="ARBA00023295"/>
    </source>
</evidence>
<dbReference type="Proteomes" id="UP000198797">
    <property type="component" value="Unassembled WGS sequence"/>
</dbReference>
<dbReference type="GO" id="GO:0009251">
    <property type="term" value="P:glucan catabolic process"/>
    <property type="evidence" value="ECO:0007669"/>
    <property type="project" value="TreeGrafter"/>
</dbReference>
<evidence type="ECO:0000256" key="1">
    <source>
        <dbReference type="ARBA" id="ARBA00022801"/>
    </source>
</evidence>
<protein>
    <submittedName>
        <fullName evidence="6">Cellulase (Glycosyl hydrolase family 5)</fullName>
    </submittedName>
</protein>
<keyword evidence="4" id="KW-0472">Membrane</keyword>
<feature type="transmembrane region" description="Helical" evidence="4">
    <location>
        <begin position="29"/>
        <end position="49"/>
    </location>
</feature>
<evidence type="ECO:0000256" key="4">
    <source>
        <dbReference type="SAM" id="Phobius"/>
    </source>
</evidence>
<evidence type="ECO:0000313" key="7">
    <source>
        <dbReference type="Proteomes" id="UP000198797"/>
    </source>
</evidence>
<dbReference type="InterPro" id="IPR001547">
    <property type="entry name" value="Glyco_hydro_5"/>
</dbReference>
<dbReference type="CDD" id="cd00161">
    <property type="entry name" value="beta-trefoil_Ricin-like"/>
    <property type="match status" value="1"/>
</dbReference>
<dbReference type="InterPro" id="IPR000772">
    <property type="entry name" value="Ricin_B_lectin"/>
</dbReference>
<keyword evidence="2 3" id="KW-0326">Glycosidase</keyword>
<keyword evidence="4" id="KW-1133">Transmembrane helix</keyword>
<evidence type="ECO:0000313" key="6">
    <source>
        <dbReference type="EMBL" id="SCF27156.1"/>
    </source>
</evidence>
<dbReference type="InterPro" id="IPR017853">
    <property type="entry name" value="GH"/>
</dbReference>
<proteinExistence type="inferred from homology"/>
<dbReference type="Gene3D" id="3.20.20.80">
    <property type="entry name" value="Glycosidases"/>
    <property type="match status" value="1"/>
</dbReference>
<dbReference type="SUPFAM" id="SSF51445">
    <property type="entry name" value="(Trans)glycosidases"/>
    <property type="match status" value="1"/>
</dbReference>
<evidence type="ECO:0000256" key="3">
    <source>
        <dbReference type="RuleBase" id="RU361153"/>
    </source>
</evidence>
<dbReference type="Pfam" id="PF14200">
    <property type="entry name" value="RicinB_lectin_2"/>
    <property type="match status" value="1"/>
</dbReference>
<dbReference type="PANTHER" id="PTHR34142">
    <property type="entry name" value="ENDO-BETA-1,4-GLUCANASE A"/>
    <property type="match status" value="1"/>
</dbReference>
<dbReference type="Gene3D" id="2.80.10.50">
    <property type="match status" value="3"/>
</dbReference>
<reference evidence="7" key="1">
    <citation type="submission" date="2016-06" db="EMBL/GenBank/DDBJ databases">
        <authorList>
            <person name="Varghese N."/>
            <person name="Submissions Spin"/>
        </authorList>
    </citation>
    <scope>NUCLEOTIDE SEQUENCE [LARGE SCALE GENOMIC DNA]</scope>
    <source>
        <strain evidence="7">DSM 44100</strain>
    </source>
</reference>
<keyword evidence="1 3" id="KW-0378">Hydrolase</keyword>
<dbReference type="SMART" id="SM00458">
    <property type="entry name" value="RICIN"/>
    <property type="match status" value="1"/>
</dbReference>